<evidence type="ECO:0008006" key="4">
    <source>
        <dbReference type="Google" id="ProtNLM"/>
    </source>
</evidence>
<protein>
    <recommendedName>
        <fullName evidence="4">Preprotein translocase subunit SecG</fullName>
    </recommendedName>
</protein>
<reference evidence="2 3" key="1">
    <citation type="submission" date="2023-07" db="EMBL/GenBank/DDBJ databases">
        <title>Sorghum-associated microbial communities from plants grown in Nebraska, USA.</title>
        <authorList>
            <person name="Schachtman D."/>
        </authorList>
    </citation>
    <scope>NUCLEOTIDE SEQUENCE [LARGE SCALE GENOMIC DNA]</scope>
    <source>
        <strain evidence="2 3">BE308</strain>
    </source>
</reference>
<comment type="caution">
    <text evidence="2">The sequence shown here is derived from an EMBL/GenBank/DDBJ whole genome shotgun (WGS) entry which is preliminary data.</text>
</comment>
<proteinExistence type="predicted"/>
<feature type="region of interest" description="Disordered" evidence="1">
    <location>
        <begin position="34"/>
        <end position="71"/>
    </location>
</feature>
<evidence type="ECO:0000313" key="2">
    <source>
        <dbReference type="EMBL" id="MDR7307877.1"/>
    </source>
</evidence>
<name>A0ABU1ZQP0_9BURK</name>
<dbReference type="RefSeq" id="WP_310344444.1">
    <property type="nucleotide sequence ID" value="NZ_JAVDXO010000008.1"/>
</dbReference>
<evidence type="ECO:0000256" key="1">
    <source>
        <dbReference type="SAM" id="MobiDB-lite"/>
    </source>
</evidence>
<evidence type="ECO:0000313" key="3">
    <source>
        <dbReference type="Proteomes" id="UP001268089"/>
    </source>
</evidence>
<dbReference type="EMBL" id="JAVDXO010000008">
    <property type="protein sequence ID" value="MDR7307877.1"/>
    <property type="molecule type" value="Genomic_DNA"/>
</dbReference>
<sequence length="71" mass="7412">MRALFGIVSLLVVLAIVGVLAKKQLGGTTAVVPGATPGATPQQQSQQIQQQVKQSVEGAMQQARPMPDDTK</sequence>
<dbReference type="Proteomes" id="UP001268089">
    <property type="component" value="Unassembled WGS sequence"/>
</dbReference>
<organism evidence="2 3">
    <name type="scientific">Rhodoferax saidenbachensis</name>
    <dbReference type="NCBI Taxonomy" id="1484693"/>
    <lineage>
        <taxon>Bacteria</taxon>
        <taxon>Pseudomonadati</taxon>
        <taxon>Pseudomonadota</taxon>
        <taxon>Betaproteobacteria</taxon>
        <taxon>Burkholderiales</taxon>
        <taxon>Comamonadaceae</taxon>
        <taxon>Rhodoferax</taxon>
    </lineage>
</organism>
<accession>A0ABU1ZQP0</accession>
<gene>
    <name evidence="2" type="ORF">J2X15_003182</name>
</gene>
<feature type="compositionally biased region" description="Low complexity" evidence="1">
    <location>
        <begin position="42"/>
        <end position="56"/>
    </location>
</feature>
<keyword evidence="3" id="KW-1185">Reference proteome</keyword>